<evidence type="ECO:0000256" key="3">
    <source>
        <dbReference type="ARBA" id="ARBA00023125"/>
    </source>
</evidence>
<dbReference type="PROSITE" id="PS00463">
    <property type="entry name" value="ZN2_CY6_FUNGAL_1"/>
    <property type="match status" value="1"/>
</dbReference>
<dbReference type="GO" id="GO:0000981">
    <property type="term" value="F:DNA-binding transcription factor activity, RNA polymerase II-specific"/>
    <property type="evidence" value="ECO:0007669"/>
    <property type="project" value="InterPro"/>
</dbReference>
<name>A0A1X2H167_SYNRA</name>
<dbReference type="STRING" id="13706.A0A1X2H167"/>
<feature type="coiled-coil region" evidence="5">
    <location>
        <begin position="81"/>
        <end position="108"/>
    </location>
</feature>
<evidence type="ECO:0000256" key="1">
    <source>
        <dbReference type="ARBA" id="ARBA00004123"/>
    </source>
</evidence>
<accession>A0A1X2H167</accession>
<dbReference type="Proteomes" id="UP000242180">
    <property type="component" value="Unassembled WGS sequence"/>
</dbReference>
<keyword evidence="2" id="KW-0479">Metal-binding</keyword>
<evidence type="ECO:0000256" key="2">
    <source>
        <dbReference type="ARBA" id="ARBA00022723"/>
    </source>
</evidence>
<proteinExistence type="predicted"/>
<dbReference type="CDD" id="cd12148">
    <property type="entry name" value="fungal_TF_MHR"/>
    <property type="match status" value="1"/>
</dbReference>
<keyword evidence="8" id="KW-1185">Reference proteome</keyword>
<comment type="caution">
    <text evidence="7">The sequence shown here is derived from an EMBL/GenBank/DDBJ whole genome shotgun (WGS) entry which is preliminary data.</text>
</comment>
<dbReference type="InParanoid" id="A0A1X2H167"/>
<dbReference type="InterPro" id="IPR001138">
    <property type="entry name" value="Zn2Cys6_DnaBD"/>
</dbReference>
<gene>
    <name evidence="7" type="ORF">BCR43DRAFT_498526</name>
</gene>
<dbReference type="EMBL" id="MCGN01000011">
    <property type="protein sequence ID" value="ORY91112.1"/>
    <property type="molecule type" value="Genomic_DNA"/>
</dbReference>
<evidence type="ECO:0000313" key="7">
    <source>
        <dbReference type="EMBL" id="ORY91112.1"/>
    </source>
</evidence>
<dbReference type="InterPro" id="IPR050987">
    <property type="entry name" value="AtrR-like"/>
</dbReference>
<dbReference type="GO" id="GO:0003677">
    <property type="term" value="F:DNA binding"/>
    <property type="evidence" value="ECO:0007669"/>
    <property type="project" value="UniProtKB-KW"/>
</dbReference>
<dbReference type="AlphaFoldDB" id="A0A1X2H167"/>
<keyword evidence="5" id="KW-0175">Coiled coil</keyword>
<dbReference type="CDD" id="cd00067">
    <property type="entry name" value="GAL4"/>
    <property type="match status" value="1"/>
</dbReference>
<dbReference type="GO" id="GO:0005634">
    <property type="term" value="C:nucleus"/>
    <property type="evidence" value="ECO:0007669"/>
    <property type="project" value="UniProtKB-SubCell"/>
</dbReference>
<protein>
    <recommendedName>
        <fullName evidence="6">Zn(2)-C6 fungal-type domain-containing protein</fullName>
    </recommendedName>
</protein>
<dbReference type="GO" id="GO:0008270">
    <property type="term" value="F:zinc ion binding"/>
    <property type="evidence" value="ECO:0007669"/>
    <property type="project" value="InterPro"/>
</dbReference>
<feature type="domain" description="Zn(2)-C6 fungal-type" evidence="6">
    <location>
        <begin position="23"/>
        <end position="52"/>
    </location>
</feature>
<keyword evidence="3" id="KW-0238">DNA-binding</keyword>
<keyword evidence="4" id="KW-0539">Nucleus</keyword>
<sequence length="628" mass="72438">MNSLAEATSSPPLLLCKSNRNIPCDGCRKHRRKCFVVDGVRCERCKELWVPCLFKLIPKPRLPTKTEKAAMDRVTSPELTKDQAAALIQSLETQARRLEKQLLHHREERARQCFRVTRQRFTIRIDALPVHKMADLIRLLHNMGRPFMDRPMRTPSYYSASSWDMPVMLGTHRMMAAHFKEYILKQASRCTKQLTASPRLIHPPPDDNLYQRTIQAAKFTAIRFYFECWHLRYPALVRAYYEPYLLAHPDSMIANALVAWKSIGTCHHNMPLGDAAFIALCEYRMDLPDQPSEFAEQHYAKAKMQLEDILFDDVDPDLNTLITLWFLSSYTQSTVRHDQARIYITLAWRIALQLQDKHLRYPPQNSDEMAEAETWKRLYYCIRNMRYSLLDGLEASQEFNPIVQPLTVGVPTALACEQTIPELHQAVNAFSYCIRLSVMAGGPHKSDKREIIEERLEILSRTQVSSTDIKAIEDQLIEFWMCLPVEFRLSDTPIGVMNLERLEQQEAAVSVLNLNLVYYLGWLMLESRLTDDPLTADLSNISLDAPIDGARSLLILSMSCDALSKIIYELHRRAFCHFPVHWAALVISMLRPILNCSHKSIRMMAEQNIALLLRTLTDYPSITKGFLV</sequence>
<comment type="subcellular location">
    <subcellularLocation>
        <location evidence="1">Nucleus</location>
    </subcellularLocation>
</comment>
<dbReference type="PANTHER" id="PTHR46910:SF3">
    <property type="entry name" value="HALOTOLERANCE PROTEIN 9-RELATED"/>
    <property type="match status" value="1"/>
</dbReference>
<dbReference type="PANTHER" id="PTHR46910">
    <property type="entry name" value="TRANSCRIPTION FACTOR PDR1"/>
    <property type="match status" value="1"/>
</dbReference>
<evidence type="ECO:0000256" key="5">
    <source>
        <dbReference type="SAM" id="Coils"/>
    </source>
</evidence>
<evidence type="ECO:0000313" key="8">
    <source>
        <dbReference type="Proteomes" id="UP000242180"/>
    </source>
</evidence>
<reference evidence="7 8" key="1">
    <citation type="submission" date="2016-07" db="EMBL/GenBank/DDBJ databases">
        <title>Pervasive Adenine N6-methylation of Active Genes in Fungi.</title>
        <authorList>
            <consortium name="DOE Joint Genome Institute"/>
            <person name="Mondo S.J."/>
            <person name="Dannebaum R.O."/>
            <person name="Kuo R.C."/>
            <person name="Labutti K."/>
            <person name="Haridas S."/>
            <person name="Kuo A."/>
            <person name="Salamov A."/>
            <person name="Ahrendt S.R."/>
            <person name="Lipzen A."/>
            <person name="Sullivan W."/>
            <person name="Andreopoulos W.B."/>
            <person name="Clum A."/>
            <person name="Lindquist E."/>
            <person name="Daum C."/>
            <person name="Ramamoorthy G.K."/>
            <person name="Gryganskyi A."/>
            <person name="Culley D."/>
            <person name="Magnuson J.K."/>
            <person name="James T.Y."/>
            <person name="O'Malley M.A."/>
            <person name="Stajich J.E."/>
            <person name="Spatafora J.W."/>
            <person name="Visel A."/>
            <person name="Grigoriev I.V."/>
        </authorList>
    </citation>
    <scope>NUCLEOTIDE SEQUENCE [LARGE SCALE GENOMIC DNA]</scope>
    <source>
        <strain evidence="7 8">NRRL 2496</strain>
    </source>
</reference>
<organism evidence="7 8">
    <name type="scientific">Syncephalastrum racemosum</name>
    <name type="common">Filamentous fungus</name>
    <dbReference type="NCBI Taxonomy" id="13706"/>
    <lineage>
        <taxon>Eukaryota</taxon>
        <taxon>Fungi</taxon>
        <taxon>Fungi incertae sedis</taxon>
        <taxon>Mucoromycota</taxon>
        <taxon>Mucoromycotina</taxon>
        <taxon>Mucoromycetes</taxon>
        <taxon>Mucorales</taxon>
        <taxon>Syncephalastraceae</taxon>
        <taxon>Syncephalastrum</taxon>
    </lineage>
</organism>
<evidence type="ECO:0000256" key="4">
    <source>
        <dbReference type="ARBA" id="ARBA00023242"/>
    </source>
</evidence>
<evidence type="ECO:0000259" key="6">
    <source>
        <dbReference type="PROSITE" id="PS00463"/>
    </source>
</evidence>